<dbReference type="RefSeq" id="XP_041139686.1">
    <property type="nucleotide sequence ID" value="XM_041281895.1"/>
</dbReference>
<evidence type="ECO:0000313" key="3">
    <source>
        <dbReference type="Proteomes" id="UP000478008"/>
    </source>
</evidence>
<evidence type="ECO:0000313" key="2">
    <source>
        <dbReference type="EMBL" id="VUG17089.1"/>
    </source>
</evidence>
<dbReference type="AlphaFoldDB" id="A0A7D9H0W6"/>
<reference evidence="1" key="2">
    <citation type="submission" date="2020-10" db="EMBL/GenBank/DDBJ databases">
        <authorList>
            <person name="Palmer J.M."/>
        </authorList>
    </citation>
    <scope>NUCLEOTIDE SEQUENCE</scope>
    <source>
        <strain evidence="1">UCD 2041</strain>
    </source>
</reference>
<dbReference type="Proteomes" id="UP000478008">
    <property type="component" value="Unassembled WGS sequence"/>
</dbReference>
<organism evidence="2 3">
    <name type="scientific">Dekkera bruxellensis</name>
    <name type="common">Brettanomyces custersii</name>
    <dbReference type="NCBI Taxonomy" id="5007"/>
    <lineage>
        <taxon>Eukaryota</taxon>
        <taxon>Fungi</taxon>
        <taxon>Dikarya</taxon>
        <taxon>Ascomycota</taxon>
        <taxon>Saccharomycotina</taxon>
        <taxon>Pichiomycetes</taxon>
        <taxon>Pichiales</taxon>
        <taxon>Pichiaceae</taxon>
        <taxon>Brettanomyces</taxon>
    </lineage>
</organism>
<protein>
    <submittedName>
        <fullName evidence="2">DEBR0S1_32924g1_1</fullName>
    </submittedName>
</protein>
<dbReference type="CDD" id="cd20251">
    <property type="entry name" value="Complex1_LYR_SF"/>
    <property type="match status" value="1"/>
</dbReference>
<reference evidence="1" key="3">
    <citation type="journal article" name="BMC Genomics">
        <title>New genome assemblies reveal patterns of domestication and adaptation across Brettanomyces (Dekkera) species.</title>
        <authorList>
            <person name="Roach M.J."/>
            <person name="Borneman A.R."/>
        </authorList>
    </citation>
    <scope>NUCLEOTIDE SEQUENCE</scope>
    <source>
        <strain evidence="1">UCD 2041</strain>
    </source>
</reference>
<dbReference type="EMBL" id="CABFWN010000001">
    <property type="protein sequence ID" value="VUG17089.1"/>
    <property type="molecule type" value="Genomic_DNA"/>
</dbReference>
<dbReference type="GeneID" id="64575309"/>
<dbReference type="Proteomes" id="UP000663131">
    <property type="component" value="Chromosome 9"/>
</dbReference>
<dbReference type="KEGG" id="bbrx:BRETT_003385"/>
<proteinExistence type="predicted"/>
<evidence type="ECO:0000313" key="1">
    <source>
        <dbReference type="EMBL" id="QOU23193.1"/>
    </source>
</evidence>
<gene>
    <name evidence="1" type="ORF">BRETT_003385</name>
    <name evidence="2" type="ORF">DEBR0S1_32924G</name>
</gene>
<keyword evidence="3" id="KW-1185">Reference proteome</keyword>
<accession>A0A7D9H0W6</accession>
<name>A0A7D9H0W6_DEKBR</name>
<dbReference type="EMBL" id="CP063137">
    <property type="protein sequence ID" value="QOU23193.1"/>
    <property type="molecule type" value="Genomic_DNA"/>
</dbReference>
<dbReference type="OrthoDB" id="3997099at2759"/>
<reference evidence="2 3" key="1">
    <citation type="submission" date="2019-07" db="EMBL/GenBank/DDBJ databases">
        <authorList>
            <person name="Friedrich A."/>
            <person name="Schacherer J."/>
        </authorList>
    </citation>
    <scope>NUCLEOTIDE SEQUENCE [LARGE SCALE GENOMIC DNA]</scope>
</reference>
<sequence>MPLPLSNVKQHGNVVLQLYRAILRTSLHLEAPGFDKIAKLKLLREIRIAFRKQKNMNSSFQSKTLLKRGYYWNETFCKWYQCTAQKIETDKNYSTFLKKVNPTLWKQKFSDKKLASLSDIDRLIREDALNHVLDNDAIEDRKYKRKVDSWIKMYIKRRQVAGLIPSKSKLDSTYVNNILKSKVLFDMRRKVLVRVAEKLQKPSTAGLKTVSGTSNNIFVIMTPWNARLFTEKYNFIYKQRKRHDMNVLDQNSLKHYTEKWLPLYESELQWEARMAGEKKKHDFEELSSEWHEVFNSWNKRILDASNKIEDDTKDYNRRQYCLYQKLKPKFDILYSASQFNMKRLERVIKAKQVGAYTDIVGDNLGELMKAHYFRDPCQKSRSQMWGLRNIK</sequence>